<keyword evidence="11 14" id="KW-0131">Cell cycle</keyword>
<dbReference type="Pfam" id="PF02875">
    <property type="entry name" value="Mur_ligase_C"/>
    <property type="match status" value="1"/>
</dbReference>
<proteinExistence type="inferred from homology"/>
<comment type="function">
    <text evidence="14">Cell wall formation.</text>
</comment>
<keyword evidence="12 14" id="KW-0961">Cell wall biogenesis/degradation</keyword>
<evidence type="ECO:0000256" key="1">
    <source>
        <dbReference type="ARBA" id="ARBA00004496"/>
    </source>
</evidence>
<dbReference type="InterPro" id="IPR050061">
    <property type="entry name" value="MurCDEF_pg_biosynth"/>
</dbReference>
<dbReference type="SUPFAM" id="SSF53623">
    <property type="entry name" value="MurD-like peptide ligases, catalytic domain"/>
    <property type="match status" value="1"/>
</dbReference>
<evidence type="ECO:0000256" key="5">
    <source>
        <dbReference type="ARBA" id="ARBA00022598"/>
    </source>
</evidence>
<keyword evidence="10 14" id="KW-0573">Peptidoglycan synthesis</keyword>
<feature type="binding site" evidence="14">
    <location>
        <begin position="110"/>
        <end position="116"/>
    </location>
    <ligand>
        <name>ATP</name>
        <dbReference type="ChEBI" id="CHEBI:30616"/>
    </ligand>
</feature>
<dbReference type="NCBIfam" id="TIGR01082">
    <property type="entry name" value="murC"/>
    <property type="match status" value="1"/>
</dbReference>
<keyword evidence="4 14" id="KW-0963">Cytoplasm</keyword>
<comment type="subcellular location">
    <subcellularLocation>
        <location evidence="1 14">Cytoplasm</location>
    </subcellularLocation>
</comment>
<dbReference type="GO" id="GO:0005524">
    <property type="term" value="F:ATP binding"/>
    <property type="evidence" value="ECO:0007669"/>
    <property type="project" value="UniProtKB-UniRule"/>
</dbReference>
<evidence type="ECO:0000256" key="11">
    <source>
        <dbReference type="ARBA" id="ARBA00023306"/>
    </source>
</evidence>
<evidence type="ECO:0000259" key="16">
    <source>
        <dbReference type="Pfam" id="PF02875"/>
    </source>
</evidence>
<dbReference type="GO" id="GO:0071555">
    <property type="term" value="P:cell wall organization"/>
    <property type="evidence" value="ECO:0007669"/>
    <property type="project" value="UniProtKB-KW"/>
</dbReference>
<dbReference type="GO" id="GO:0008763">
    <property type="term" value="F:UDP-N-acetylmuramate-L-alanine ligase activity"/>
    <property type="evidence" value="ECO:0007669"/>
    <property type="project" value="UniProtKB-UniRule"/>
</dbReference>
<evidence type="ECO:0000256" key="10">
    <source>
        <dbReference type="ARBA" id="ARBA00022984"/>
    </source>
</evidence>
<evidence type="ECO:0000256" key="7">
    <source>
        <dbReference type="ARBA" id="ARBA00022741"/>
    </source>
</evidence>
<feature type="domain" description="Mur ligase C-terminal" evidence="16">
    <location>
        <begin position="317"/>
        <end position="448"/>
    </location>
</feature>
<dbReference type="Pfam" id="PF01225">
    <property type="entry name" value="Mur_ligase"/>
    <property type="match status" value="1"/>
</dbReference>
<dbReference type="HAMAP" id="MF_00046">
    <property type="entry name" value="MurC"/>
    <property type="match status" value="1"/>
</dbReference>
<protein>
    <recommendedName>
        <fullName evidence="3 14">UDP-N-acetylmuramate--L-alanine ligase</fullName>
        <ecNumber evidence="3 14">6.3.2.8</ecNumber>
    </recommendedName>
    <alternativeName>
        <fullName evidence="14">UDP-N-acetylmuramoyl-L-alanine synthetase</fullName>
    </alternativeName>
</protein>
<evidence type="ECO:0000256" key="2">
    <source>
        <dbReference type="ARBA" id="ARBA00004752"/>
    </source>
</evidence>
<accession>A0A650EJD0</accession>
<dbReference type="SUPFAM" id="SSF51984">
    <property type="entry name" value="MurCD N-terminal domain"/>
    <property type="match status" value="1"/>
</dbReference>
<dbReference type="EC" id="6.3.2.8" evidence="3 14"/>
<dbReference type="SUPFAM" id="SSF53244">
    <property type="entry name" value="MurD-like peptide ligases, peptide-binding domain"/>
    <property type="match status" value="1"/>
</dbReference>
<dbReference type="GO" id="GO:0009252">
    <property type="term" value="P:peptidoglycan biosynthetic process"/>
    <property type="evidence" value="ECO:0007669"/>
    <property type="project" value="UniProtKB-UniRule"/>
</dbReference>
<dbReference type="PANTHER" id="PTHR43445:SF3">
    <property type="entry name" value="UDP-N-ACETYLMURAMATE--L-ALANINE LIGASE"/>
    <property type="match status" value="1"/>
</dbReference>
<dbReference type="InterPro" id="IPR005758">
    <property type="entry name" value="UDP-N-AcMur_Ala_ligase_MurC"/>
</dbReference>
<dbReference type="GO" id="GO:0008360">
    <property type="term" value="P:regulation of cell shape"/>
    <property type="evidence" value="ECO:0007669"/>
    <property type="project" value="UniProtKB-KW"/>
</dbReference>
<feature type="domain" description="Mur ligase central" evidence="17">
    <location>
        <begin position="109"/>
        <end position="294"/>
    </location>
</feature>
<dbReference type="InterPro" id="IPR013221">
    <property type="entry name" value="Mur_ligase_cen"/>
</dbReference>
<evidence type="ECO:0000256" key="14">
    <source>
        <dbReference type="HAMAP-Rule" id="MF_00046"/>
    </source>
</evidence>
<evidence type="ECO:0000313" key="18">
    <source>
        <dbReference type="EMBL" id="QGT49827.1"/>
    </source>
</evidence>
<dbReference type="Gene3D" id="3.40.1190.10">
    <property type="entry name" value="Mur-like, catalytic domain"/>
    <property type="match status" value="1"/>
</dbReference>
<organism evidence="18">
    <name type="scientific">uncultured Candidatus Melainabacteria bacterium</name>
    <dbReference type="NCBI Taxonomy" id="2682970"/>
    <lineage>
        <taxon>Bacteria</taxon>
        <taxon>Bacillati</taxon>
        <taxon>Candidatus Melainabacteria</taxon>
        <taxon>environmental samples</taxon>
    </lineage>
</organism>
<dbReference type="EMBL" id="MN577570">
    <property type="protein sequence ID" value="QGT49827.1"/>
    <property type="molecule type" value="Genomic_DNA"/>
</dbReference>
<evidence type="ECO:0000256" key="3">
    <source>
        <dbReference type="ARBA" id="ARBA00012211"/>
    </source>
</evidence>
<dbReference type="InterPro" id="IPR004101">
    <property type="entry name" value="Mur_ligase_C"/>
</dbReference>
<dbReference type="InterPro" id="IPR036565">
    <property type="entry name" value="Mur-like_cat_sf"/>
</dbReference>
<evidence type="ECO:0000256" key="13">
    <source>
        <dbReference type="ARBA" id="ARBA00047833"/>
    </source>
</evidence>
<keyword evidence="5 14" id="KW-0436">Ligase</keyword>
<evidence type="ECO:0000259" key="15">
    <source>
        <dbReference type="Pfam" id="PF01225"/>
    </source>
</evidence>
<gene>
    <name evidence="14 18" type="primary">murC</name>
    <name evidence="18" type="ORF">Melaina855_2140</name>
</gene>
<dbReference type="UniPathway" id="UPA00219"/>
<reference evidence="18" key="1">
    <citation type="journal article" date="2020" name="J. ISSAAS">
        <title>Lactobacilli and other gastrointestinal microbiota of Peromyscus leucopus, reservoir host for agents of Lyme disease and other zoonoses in North America.</title>
        <authorList>
            <person name="Milovic A."/>
            <person name="Bassam K."/>
            <person name="Shao H."/>
            <person name="Chatzistamou I."/>
            <person name="Tufts D.M."/>
            <person name="Diuk-Wasser M."/>
            <person name="Barbour A.G."/>
        </authorList>
    </citation>
    <scope>NUCLEOTIDE SEQUENCE</scope>
    <source>
        <strain evidence="18">LL20</strain>
    </source>
</reference>
<evidence type="ECO:0000256" key="8">
    <source>
        <dbReference type="ARBA" id="ARBA00022840"/>
    </source>
</evidence>
<feature type="domain" description="Mur ligase N-terminal catalytic" evidence="15">
    <location>
        <begin position="4"/>
        <end position="101"/>
    </location>
</feature>
<dbReference type="AlphaFoldDB" id="A0A650EJD0"/>
<comment type="similarity">
    <text evidence="14">Belongs to the MurCDEF family.</text>
</comment>
<sequence length="469" mass="51963">MKNKYHFIAIGGVGMSGLAKYLLQKGFEVSGSDINDSKYVQKVKSLGAKVYIGHDENNLPDDCIVIASTAIRETNPEIQKAKRLGLPIWHRSDLLAEISKNEKHFIGFSGTHGKTTTSGLCSYVMEKANLKPSYVVGGTIPEIETNANAANDRVFIAELDESDGTIVKYSANIVVVNNLEPDHLDFYKNGLESILETFETFLSHIRKDGIILANTDNEGVKRLVKYFTEHELMNNAKFVTYSIGGNTDYSAKNINYGEELTTFDIFYKGEAITSLKICLKGVHNVYNTLAVWASLHQSGIDMTLVNPHFATFTGMGRRFQKVGEFDGVTIYDDYAHHPTEIKATLSSSKSFNNKNVIAVFQPHRYTRLQNLWNEFMGAFSDVDRVIVTDVYAASEDPIEGVDSLIFSNELKEKIDIPCENISGSIKEVAQKLFPTLKSGDIVIGLGAGTITNLGKELLALSKEKVNLEN</sequence>
<keyword evidence="6 14" id="KW-0132">Cell division</keyword>
<comment type="pathway">
    <text evidence="2 14">Cell wall biogenesis; peptidoglycan biosynthesis.</text>
</comment>
<dbReference type="InterPro" id="IPR036615">
    <property type="entry name" value="Mur_ligase_C_dom_sf"/>
</dbReference>
<evidence type="ECO:0000259" key="17">
    <source>
        <dbReference type="Pfam" id="PF08245"/>
    </source>
</evidence>
<keyword evidence="8 14" id="KW-0067">ATP-binding</keyword>
<dbReference type="InterPro" id="IPR000713">
    <property type="entry name" value="Mur_ligase_N"/>
</dbReference>
<dbReference type="GO" id="GO:0005737">
    <property type="term" value="C:cytoplasm"/>
    <property type="evidence" value="ECO:0007669"/>
    <property type="project" value="UniProtKB-SubCell"/>
</dbReference>
<evidence type="ECO:0000256" key="9">
    <source>
        <dbReference type="ARBA" id="ARBA00022960"/>
    </source>
</evidence>
<dbReference type="GO" id="GO:0051301">
    <property type="term" value="P:cell division"/>
    <property type="evidence" value="ECO:0007669"/>
    <property type="project" value="UniProtKB-KW"/>
</dbReference>
<comment type="catalytic activity">
    <reaction evidence="13 14">
        <text>UDP-N-acetyl-alpha-D-muramate + L-alanine + ATP = UDP-N-acetyl-alpha-D-muramoyl-L-alanine + ADP + phosphate + H(+)</text>
        <dbReference type="Rhea" id="RHEA:23372"/>
        <dbReference type="ChEBI" id="CHEBI:15378"/>
        <dbReference type="ChEBI" id="CHEBI:30616"/>
        <dbReference type="ChEBI" id="CHEBI:43474"/>
        <dbReference type="ChEBI" id="CHEBI:57972"/>
        <dbReference type="ChEBI" id="CHEBI:70757"/>
        <dbReference type="ChEBI" id="CHEBI:83898"/>
        <dbReference type="ChEBI" id="CHEBI:456216"/>
        <dbReference type="EC" id="6.3.2.8"/>
    </reaction>
</comment>
<evidence type="ECO:0000256" key="12">
    <source>
        <dbReference type="ARBA" id="ARBA00023316"/>
    </source>
</evidence>
<evidence type="ECO:0000256" key="6">
    <source>
        <dbReference type="ARBA" id="ARBA00022618"/>
    </source>
</evidence>
<dbReference type="PANTHER" id="PTHR43445">
    <property type="entry name" value="UDP-N-ACETYLMURAMATE--L-ALANINE LIGASE-RELATED"/>
    <property type="match status" value="1"/>
</dbReference>
<dbReference type="Gene3D" id="3.40.50.720">
    <property type="entry name" value="NAD(P)-binding Rossmann-like Domain"/>
    <property type="match status" value="1"/>
</dbReference>
<dbReference type="Pfam" id="PF08245">
    <property type="entry name" value="Mur_ligase_M"/>
    <property type="match status" value="1"/>
</dbReference>
<keyword evidence="9 14" id="KW-0133">Cell shape</keyword>
<dbReference type="Gene3D" id="3.90.190.20">
    <property type="entry name" value="Mur ligase, C-terminal domain"/>
    <property type="match status" value="1"/>
</dbReference>
<name>A0A650EJD0_9BACT</name>
<evidence type="ECO:0000256" key="4">
    <source>
        <dbReference type="ARBA" id="ARBA00022490"/>
    </source>
</evidence>
<keyword evidence="7 14" id="KW-0547">Nucleotide-binding</keyword>